<dbReference type="EMBL" id="BKAW01000003">
    <property type="protein sequence ID" value="GEQ01896.1"/>
    <property type="molecule type" value="Genomic_DNA"/>
</dbReference>
<proteinExistence type="predicted"/>
<dbReference type="AlphaFoldDB" id="A0AB34AEY6"/>
<evidence type="ECO:0000313" key="1">
    <source>
        <dbReference type="EMBL" id="GEQ01896.1"/>
    </source>
</evidence>
<evidence type="ECO:0000313" key="2">
    <source>
        <dbReference type="Proteomes" id="UP000321839"/>
    </source>
</evidence>
<protein>
    <submittedName>
        <fullName evidence="1">Uncharacterized protein</fullName>
    </submittedName>
</protein>
<accession>A0AB34AEY6</accession>
<comment type="caution">
    <text evidence="1">The sequence shown here is derived from an EMBL/GenBank/DDBJ whole genome shotgun (WGS) entry which is preliminary data.</text>
</comment>
<reference evidence="1 2" key="1">
    <citation type="submission" date="2019-07" db="EMBL/GenBank/DDBJ databases">
        <title>Whole genome shotgun sequence of Staphylococcus cohnii subsp. urealyticus NBRC 109766.</title>
        <authorList>
            <person name="Hosoyama A."/>
            <person name="Uohara A."/>
            <person name="Ohji S."/>
            <person name="Ichikawa N."/>
        </authorList>
    </citation>
    <scope>NUCLEOTIDE SEQUENCE [LARGE SCALE GENOMIC DNA]</scope>
    <source>
        <strain evidence="1 2">NBRC 109766</strain>
    </source>
</reference>
<dbReference type="Proteomes" id="UP000321839">
    <property type="component" value="Unassembled WGS sequence"/>
</dbReference>
<sequence length="53" mass="6197">MKIIDFKISNYDIIYTVKTDNGHTFSHALPKDTTSQNVHRYLNILCINVDRTK</sequence>
<gene>
    <name evidence="1" type="ORF">SCO02_03370</name>
</gene>
<organism evidence="1 2">
    <name type="scientific">Staphylococcus ureilyticus</name>
    <name type="common">Staphylococcus cohnii subsp. urealyticus</name>
    <dbReference type="NCBI Taxonomy" id="94138"/>
    <lineage>
        <taxon>Bacteria</taxon>
        <taxon>Bacillati</taxon>
        <taxon>Bacillota</taxon>
        <taxon>Bacilli</taxon>
        <taxon>Bacillales</taxon>
        <taxon>Staphylococcaceae</taxon>
        <taxon>Staphylococcus</taxon>
        <taxon>Staphylococcus cohnii species complex</taxon>
    </lineage>
</organism>
<name>A0AB34AEY6_STAUR</name>
<keyword evidence="2" id="KW-1185">Reference proteome</keyword>